<comment type="subcellular location">
    <subcellularLocation>
        <location evidence="2">Cytoplasm</location>
    </subcellularLocation>
    <subcellularLocation>
        <location evidence="1">Nucleus</location>
    </subcellularLocation>
</comment>
<evidence type="ECO:0000313" key="7">
    <source>
        <dbReference type="Proteomes" id="UP000664859"/>
    </source>
</evidence>
<evidence type="ECO:0000256" key="1">
    <source>
        <dbReference type="ARBA" id="ARBA00004123"/>
    </source>
</evidence>
<evidence type="ECO:0000256" key="5">
    <source>
        <dbReference type="SAM" id="MobiDB-lite"/>
    </source>
</evidence>
<dbReference type="InterPro" id="IPR044159">
    <property type="entry name" value="IQM"/>
</dbReference>
<dbReference type="Proteomes" id="UP000664859">
    <property type="component" value="Unassembled WGS sequence"/>
</dbReference>
<proteinExistence type="predicted"/>
<reference evidence="6" key="1">
    <citation type="submission" date="2021-02" db="EMBL/GenBank/DDBJ databases">
        <title>First Annotated Genome of the Yellow-green Alga Tribonema minus.</title>
        <authorList>
            <person name="Mahan K.M."/>
        </authorList>
    </citation>
    <scope>NUCLEOTIDE SEQUENCE</scope>
    <source>
        <strain evidence="6">UTEX B ZZ1240</strain>
    </source>
</reference>
<dbReference type="GO" id="GO:0005737">
    <property type="term" value="C:cytoplasm"/>
    <property type="evidence" value="ECO:0007669"/>
    <property type="project" value="UniProtKB-SubCell"/>
</dbReference>
<evidence type="ECO:0000256" key="2">
    <source>
        <dbReference type="ARBA" id="ARBA00004496"/>
    </source>
</evidence>
<sequence length="94" mass="11358">RRHRHVLQRQFSEASSPPPEVLRGLNMEGVSLDKRSWLEVRDPQHRYGKLLRLYYSEWDRLGKPGNSFFRWLEQREEGVEGCAREELDRDTVRY</sequence>
<dbReference type="GO" id="GO:0005634">
    <property type="term" value="C:nucleus"/>
    <property type="evidence" value="ECO:0007669"/>
    <property type="project" value="UniProtKB-SubCell"/>
</dbReference>
<dbReference type="OrthoDB" id="7344096at2759"/>
<dbReference type="AlphaFoldDB" id="A0A836CM80"/>
<dbReference type="PANTHER" id="PTHR31250:SF27">
    <property type="entry name" value="IQ DOMAIN-CONTAINING PROTEIN IQM5"/>
    <property type="match status" value="1"/>
</dbReference>
<protein>
    <submittedName>
        <fullName evidence="6">Uncharacterized protein</fullName>
    </submittedName>
</protein>
<organism evidence="6 7">
    <name type="scientific">Tribonema minus</name>
    <dbReference type="NCBI Taxonomy" id="303371"/>
    <lineage>
        <taxon>Eukaryota</taxon>
        <taxon>Sar</taxon>
        <taxon>Stramenopiles</taxon>
        <taxon>Ochrophyta</taxon>
        <taxon>PX clade</taxon>
        <taxon>Xanthophyceae</taxon>
        <taxon>Tribonematales</taxon>
        <taxon>Tribonemataceae</taxon>
        <taxon>Tribonema</taxon>
    </lineage>
</organism>
<feature type="region of interest" description="Disordered" evidence="5">
    <location>
        <begin position="1"/>
        <end position="22"/>
    </location>
</feature>
<keyword evidence="3" id="KW-0963">Cytoplasm</keyword>
<dbReference type="PANTHER" id="PTHR31250">
    <property type="entry name" value="IQ DOMAIN-CONTAINING PROTEIN IQM3"/>
    <property type="match status" value="1"/>
</dbReference>
<dbReference type="EMBL" id="JAFCMP010000034">
    <property type="protein sequence ID" value="KAG5190509.1"/>
    <property type="molecule type" value="Genomic_DNA"/>
</dbReference>
<feature type="non-terminal residue" evidence="6">
    <location>
        <position position="1"/>
    </location>
</feature>
<accession>A0A836CM80</accession>
<feature type="non-terminal residue" evidence="6">
    <location>
        <position position="94"/>
    </location>
</feature>
<evidence type="ECO:0000256" key="4">
    <source>
        <dbReference type="ARBA" id="ARBA00023242"/>
    </source>
</evidence>
<evidence type="ECO:0000313" key="6">
    <source>
        <dbReference type="EMBL" id="KAG5190509.1"/>
    </source>
</evidence>
<name>A0A836CM80_9STRA</name>
<keyword evidence="4" id="KW-0539">Nucleus</keyword>
<keyword evidence="7" id="KW-1185">Reference proteome</keyword>
<evidence type="ECO:0000256" key="3">
    <source>
        <dbReference type="ARBA" id="ARBA00022490"/>
    </source>
</evidence>
<gene>
    <name evidence="6" type="ORF">JKP88DRAFT_156153</name>
</gene>
<comment type="caution">
    <text evidence="6">The sequence shown here is derived from an EMBL/GenBank/DDBJ whole genome shotgun (WGS) entry which is preliminary data.</text>
</comment>